<dbReference type="EMBL" id="AP027729">
    <property type="protein sequence ID" value="BDZ43294.1"/>
    <property type="molecule type" value="Genomic_DNA"/>
</dbReference>
<protein>
    <submittedName>
        <fullName evidence="4">Epimerase</fullName>
    </submittedName>
</protein>
<dbReference type="PANTHER" id="PTHR11092:SF0">
    <property type="entry name" value="EPIMERASE FAMILY PROTEIN SDR39U1"/>
    <property type="match status" value="1"/>
</dbReference>
<dbReference type="PANTHER" id="PTHR11092">
    <property type="entry name" value="SUGAR NUCLEOTIDE EPIMERASE RELATED"/>
    <property type="match status" value="1"/>
</dbReference>
<dbReference type="InterPro" id="IPR010099">
    <property type="entry name" value="SDR39U1"/>
</dbReference>
<dbReference type="SUPFAM" id="SSF51735">
    <property type="entry name" value="NAD(P)-binding Rossmann-fold domains"/>
    <property type="match status" value="1"/>
</dbReference>
<comment type="similarity">
    <text evidence="1">Belongs to the NAD(P)-dependent epimerase/dehydratase family. SDR39U1 subfamily.</text>
</comment>
<proteinExistence type="inferred from homology"/>
<keyword evidence="5" id="KW-1185">Reference proteome</keyword>
<sequence>MRTTSASTRAATYRDLMDVVVAGSHGLLGNALLEALRARGDRVRRLVRRQPQTDSERQWDPASGDLDPRHLDGAHAVVNLGGAGVGDHLWTAGYKRTVLESRTGPTSLIAETLNSMSEPPPVWLQASAVGYYGDRGDTVLTEDAGPGDGFLAGVCERWEAATSPAEQKVRVVNLRTGIVLSPEGGALARLLPLVRLGVAGPLGDGRQFWPWITLADVVDAMLHLLDSDVSGPVNMTAPEPVRNRELTSALAEGFHRPAVLPVPELALRVALGEFGGTLTDSQRAVPRALLADGFTFTHPSVSDAVAWLV</sequence>
<dbReference type="Pfam" id="PF08338">
    <property type="entry name" value="DUF1731"/>
    <property type="match status" value="1"/>
</dbReference>
<evidence type="ECO:0000259" key="2">
    <source>
        <dbReference type="Pfam" id="PF01370"/>
    </source>
</evidence>
<dbReference type="InterPro" id="IPR036291">
    <property type="entry name" value="NAD(P)-bd_dom_sf"/>
</dbReference>
<evidence type="ECO:0000256" key="1">
    <source>
        <dbReference type="ARBA" id="ARBA00009353"/>
    </source>
</evidence>
<dbReference type="Proteomes" id="UP001321475">
    <property type="component" value="Chromosome"/>
</dbReference>
<dbReference type="Pfam" id="PF01370">
    <property type="entry name" value="Epimerase"/>
    <property type="match status" value="1"/>
</dbReference>
<evidence type="ECO:0000313" key="4">
    <source>
        <dbReference type="EMBL" id="BDZ43294.1"/>
    </source>
</evidence>
<feature type="domain" description="NAD-dependent epimerase/dehydratase" evidence="2">
    <location>
        <begin position="19"/>
        <end position="231"/>
    </location>
</feature>
<reference evidence="5" key="1">
    <citation type="journal article" date="2019" name="Int. J. Syst. Evol. Microbiol.">
        <title>The Global Catalogue of Microorganisms (GCM) 10K type strain sequencing project: providing services to taxonomists for standard genome sequencing and annotation.</title>
        <authorList>
            <consortium name="The Broad Institute Genomics Platform"/>
            <consortium name="The Broad Institute Genome Sequencing Center for Infectious Disease"/>
            <person name="Wu L."/>
            <person name="Ma J."/>
        </authorList>
    </citation>
    <scope>NUCLEOTIDE SEQUENCE [LARGE SCALE GENOMIC DNA]</scope>
    <source>
        <strain evidence="5">NBRC 108565</strain>
    </source>
</reference>
<dbReference type="InterPro" id="IPR001509">
    <property type="entry name" value="Epimerase_deHydtase"/>
</dbReference>
<dbReference type="NCBIfam" id="TIGR01777">
    <property type="entry name" value="yfcH"/>
    <property type="match status" value="1"/>
</dbReference>
<evidence type="ECO:0000313" key="5">
    <source>
        <dbReference type="Proteomes" id="UP001321475"/>
    </source>
</evidence>
<gene>
    <name evidence="4" type="ORF">GCM10025865_25930</name>
</gene>
<evidence type="ECO:0000259" key="3">
    <source>
        <dbReference type="Pfam" id="PF08338"/>
    </source>
</evidence>
<feature type="domain" description="DUF1731" evidence="3">
    <location>
        <begin position="262"/>
        <end position="308"/>
    </location>
</feature>
<dbReference type="Gene3D" id="3.40.50.720">
    <property type="entry name" value="NAD(P)-binding Rossmann-like Domain"/>
    <property type="match status" value="1"/>
</dbReference>
<organism evidence="4 5">
    <name type="scientific">Paraoerskovia sediminicola</name>
    <dbReference type="NCBI Taxonomy" id="1138587"/>
    <lineage>
        <taxon>Bacteria</taxon>
        <taxon>Bacillati</taxon>
        <taxon>Actinomycetota</taxon>
        <taxon>Actinomycetes</taxon>
        <taxon>Micrococcales</taxon>
        <taxon>Cellulomonadaceae</taxon>
        <taxon>Paraoerskovia</taxon>
    </lineage>
</organism>
<accession>A0ABM8G560</accession>
<dbReference type="InterPro" id="IPR013549">
    <property type="entry name" value="DUF1731"/>
</dbReference>
<name>A0ABM8G560_9CELL</name>